<keyword evidence="1" id="KW-0449">Lipoprotein</keyword>
<dbReference type="PROSITE" id="PS51257">
    <property type="entry name" value="PROKAR_LIPOPROTEIN"/>
    <property type="match status" value="1"/>
</dbReference>
<dbReference type="EMBL" id="SJSA01000001">
    <property type="protein sequence ID" value="TGG40429.1"/>
    <property type="molecule type" value="Genomic_DNA"/>
</dbReference>
<protein>
    <submittedName>
        <fullName evidence="1">SusD/RagB family nutrient-binding outer membrane lipoprotein</fullName>
    </submittedName>
</protein>
<dbReference type="Proteomes" id="UP000297635">
    <property type="component" value="Unassembled WGS sequence"/>
</dbReference>
<organism evidence="1 2">
    <name type="scientific">Duncaniella freteri</name>
    <dbReference type="NCBI Taxonomy" id="2530391"/>
    <lineage>
        <taxon>Bacteria</taxon>
        <taxon>Pseudomonadati</taxon>
        <taxon>Bacteroidota</taxon>
        <taxon>Bacteroidia</taxon>
        <taxon>Bacteroidales</taxon>
        <taxon>Muribaculaceae</taxon>
        <taxon>Duncaniella</taxon>
    </lineage>
</organism>
<sequence>MKLYKFIPAAALLLMASCSEDEMDRINTDHGNPPIDVINGRLMITDAITSTGFTTASGDYSYYASVYNEQIFGTGNNQFKNAELRQISEVAGSSTFNNVWNGTYATLLNLKSIIAKCGEGGLNSGQKDLLGMAQVLAALNWGILTDMHGDIPCSEALQGGALKQPKLDTQESIYKYIFALLDDAIANLTEAKTKGMSNVGDQDLLYGNDNSKWLAAAHAVKARYKLHMMKRDANAAAEALTEAQAAIDAGFDGMVLDIYDGTESLMSPWQAFQYSRDYCACTTTVQSLLKDRQDPRENVYIYYYSAGDEMDPADPDYQAPVCGIPGDETMAVLSGAWSLSAPKWLTYNAAGDYPLYPTATTHILSLSEVYFIMAEIQARNGADCTESLSSAINANFNDIKTFGSISQSASEYVASLSSRISDNPVKEVMVQKYLSQCRDEQVETYNDIRRCKALGEEFITLTNPKNMNGSSSRWPLRLPYGNSGVSSNTNVREAYGDGLYVFSEPVWIFGGTR</sequence>
<dbReference type="GeneID" id="82149527"/>
<dbReference type="RefSeq" id="WP_135471442.1">
    <property type="nucleotide sequence ID" value="NZ_CASJDB010000072.1"/>
</dbReference>
<dbReference type="Pfam" id="PF12771">
    <property type="entry name" value="SusD-like_2"/>
    <property type="match status" value="1"/>
</dbReference>
<dbReference type="AlphaFoldDB" id="A0A4Z0V5B7"/>
<gene>
    <name evidence="1" type="ORF">EZ315_06955</name>
</gene>
<evidence type="ECO:0000313" key="1">
    <source>
        <dbReference type="EMBL" id="TGG40429.1"/>
    </source>
</evidence>
<dbReference type="InterPro" id="IPR041662">
    <property type="entry name" value="SusD-like_2"/>
</dbReference>
<dbReference type="InterPro" id="IPR011990">
    <property type="entry name" value="TPR-like_helical_dom_sf"/>
</dbReference>
<proteinExistence type="predicted"/>
<reference evidence="1 2" key="1">
    <citation type="submission" date="2019-02" db="EMBL/GenBank/DDBJ databases">
        <title>Isolation and identification of novel species under the genus Muribaculum.</title>
        <authorList>
            <person name="Miyake S."/>
            <person name="Ding Y."/>
            <person name="Low A."/>
            <person name="Soh M."/>
            <person name="Seedorf H."/>
        </authorList>
    </citation>
    <scope>NUCLEOTIDE SEQUENCE [LARGE SCALE GENOMIC DNA]</scope>
    <source>
        <strain evidence="1 2">TLL-A3</strain>
    </source>
</reference>
<dbReference type="Gene3D" id="1.25.40.390">
    <property type="match status" value="2"/>
</dbReference>
<dbReference type="SUPFAM" id="SSF48452">
    <property type="entry name" value="TPR-like"/>
    <property type="match status" value="1"/>
</dbReference>
<name>A0A4Z0V5B7_9BACT</name>
<evidence type="ECO:0000313" key="2">
    <source>
        <dbReference type="Proteomes" id="UP000297635"/>
    </source>
</evidence>
<comment type="caution">
    <text evidence="1">The sequence shown here is derived from an EMBL/GenBank/DDBJ whole genome shotgun (WGS) entry which is preliminary data.</text>
</comment>
<accession>A0A4Z0V5B7</accession>
<dbReference type="Gene3D" id="1.20.120.840">
    <property type="entry name" value="SusD-like, tetratrico peptide repeats domain"/>
    <property type="match status" value="1"/>
</dbReference>
<keyword evidence="2" id="KW-1185">Reference proteome</keyword>